<dbReference type="PROSITE" id="PS51332">
    <property type="entry name" value="B12_BINDING"/>
    <property type="match status" value="1"/>
</dbReference>
<dbReference type="EMBL" id="LAZR01018637">
    <property type="protein sequence ID" value="KKL95596.1"/>
    <property type="molecule type" value="Genomic_DNA"/>
</dbReference>
<dbReference type="GO" id="GO:0051536">
    <property type="term" value="F:iron-sulfur cluster binding"/>
    <property type="evidence" value="ECO:0007669"/>
    <property type="project" value="UniProtKB-KW"/>
</dbReference>
<dbReference type="GO" id="GO:0046872">
    <property type="term" value="F:metal ion binding"/>
    <property type="evidence" value="ECO:0007669"/>
    <property type="project" value="UniProtKB-KW"/>
</dbReference>
<feature type="domain" description="B12-binding" evidence="6">
    <location>
        <begin position="1"/>
        <end position="124"/>
    </location>
</feature>
<sequence length="173" mass="19652">MKVLFITKPFIIEPLGIMYLSAAAKAAGHKTDLARISDDLNKKIDEFKPDIVAYSLMTGDQDLYLDLNNSLRRTHQFLSVFGGPHPTFFPELINEDGVDIVCRGEGEQAFVELLNKQEKSEDIVQLENFTIKINGRINQNGMRPLANLDSLPFPDREIVNQFPEIRNEPIKHL</sequence>
<dbReference type="Pfam" id="PF02310">
    <property type="entry name" value="B12-binding"/>
    <property type="match status" value="1"/>
</dbReference>
<accession>A0A0F9GY23</accession>
<organism evidence="7">
    <name type="scientific">marine sediment metagenome</name>
    <dbReference type="NCBI Taxonomy" id="412755"/>
    <lineage>
        <taxon>unclassified sequences</taxon>
        <taxon>metagenomes</taxon>
        <taxon>ecological metagenomes</taxon>
    </lineage>
</organism>
<name>A0A0F9GY23_9ZZZZ</name>
<dbReference type="InterPro" id="IPR006158">
    <property type="entry name" value="Cobalamin-bd"/>
</dbReference>
<proteinExistence type="predicted"/>
<evidence type="ECO:0000256" key="2">
    <source>
        <dbReference type="ARBA" id="ARBA00022691"/>
    </source>
</evidence>
<keyword evidence="3" id="KW-0479">Metal-binding</keyword>
<dbReference type="SUPFAM" id="SSF52242">
    <property type="entry name" value="Cobalamin (vitamin B12)-binding domain"/>
    <property type="match status" value="1"/>
</dbReference>
<dbReference type="Gene3D" id="3.40.50.280">
    <property type="entry name" value="Cobalamin-binding domain"/>
    <property type="match status" value="1"/>
</dbReference>
<evidence type="ECO:0000313" key="7">
    <source>
        <dbReference type="EMBL" id="KKL95596.1"/>
    </source>
</evidence>
<dbReference type="InterPro" id="IPR051198">
    <property type="entry name" value="BchE-like"/>
</dbReference>
<dbReference type="InterPro" id="IPR036724">
    <property type="entry name" value="Cobalamin-bd_sf"/>
</dbReference>
<reference evidence="7" key="1">
    <citation type="journal article" date="2015" name="Nature">
        <title>Complex archaea that bridge the gap between prokaryotes and eukaryotes.</title>
        <authorList>
            <person name="Spang A."/>
            <person name="Saw J.H."/>
            <person name="Jorgensen S.L."/>
            <person name="Zaremba-Niedzwiedzka K."/>
            <person name="Martijn J."/>
            <person name="Lind A.E."/>
            <person name="van Eijk R."/>
            <person name="Schleper C."/>
            <person name="Guy L."/>
            <person name="Ettema T.J."/>
        </authorList>
    </citation>
    <scope>NUCLEOTIDE SEQUENCE</scope>
</reference>
<protein>
    <recommendedName>
        <fullName evidence="6">B12-binding domain-containing protein</fullName>
    </recommendedName>
</protein>
<gene>
    <name evidence="7" type="ORF">LCGC14_1852990</name>
</gene>
<comment type="caution">
    <text evidence="7">The sequence shown here is derived from an EMBL/GenBank/DDBJ whole genome shotgun (WGS) entry which is preliminary data.</text>
</comment>
<evidence type="ECO:0000256" key="4">
    <source>
        <dbReference type="ARBA" id="ARBA00023004"/>
    </source>
</evidence>
<dbReference type="GO" id="GO:0031419">
    <property type="term" value="F:cobalamin binding"/>
    <property type="evidence" value="ECO:0007669"/>
    <property type="project" value="InterPro"/>
</dbReference>
<evidence type="ECO:0000256" key="1">
    <source>
        <dbReference type="ARBA" id="ARBA00001966"/>
    </source>
</evidence>
<evidence type="ECO:0000256" key="5">
    <source>
        <dbReference type="ARBA" id="ARBA00023014"/>
    </source>
</evidence>
<keyword evidence="5" id="KW-0411">Iron-sulfur</keyword>
<comment type="cofactor">
    <cofactor evidence="1">
        <name>[4Fe-4S] cluster</name>
        <dbReference type="ChEBI" id="CHEBI:49883"/>
    </cofactor>
</comment>
<dbReference type="AlphaFoldDB" id="A0A0F9GY23"/>
<evidence type="ECO:0000256" key="3">
    <source>
        <dbReference type="ARBA" id="ARBA00022723"/>
    </source>
</evidence>
<dbReference type="PANTHER" id="PTHR43409">
    <property type="entry name" value="ANAEROBIC MAGNESIUM-PROTOPORPHYRIN IX MONOMETHYL ESTER CYCLASE-RELATED"/>
    <property type="match status" value="1"/>
</dbReference>
<keyword evidence="2" id="KW-0949">S-adenosyl-L-methionine</keyword>
<evidence type="ECO:0000259" key="6">
    <source>
        <dbReference type="PROSITE" id="PS51332"/>
    </source>
</evidence>
<keyword evidence="4" id="KW-0408">Iron</keyword>
<dbReference type="CDD" id="cd02068">
    <property type="entry name" value="radical_SAM_B12_BD"/>
    <property type="match status" value="1"/>
</dbReference>